<name>A0ABP5J7Q4_9MICC</name>
<dbReference type="Proteomes" id="UP001500166">
    <property type="component" value="Unassembled WGS sequence"/>
</dbReference>
<dbReference type="EMBL" id="BAAAQA010000008">
    <property type="protein sequence ID" value="GAA2112803.1"/>
    <property type="molecule type" value="Genomic_DNA"/>
</dbReference>
<gene>
    <name evidence="8 9" type="primary">purQ</name>
    <name evidence="9" type="ORF">GCM10009824_09060</name>
</gene>
<dbReference type="RefSeq" id="WP_344223831.1">
    <property type="nucleotide sequence ID" value="NZ_BAAAQA010000008.1"/>
</dbReference>
<dbReference type="InterPro" id="IPR029062">
    <property type="entry name" value="Class_I_gatase-like"/>
</dbReference>
<proteinExistence type="inferred from homology"/>
<protein>
    <recommendedName>
        <fullName evidence="8">Phosphoribosylformylglycinamidine synthase subunit PurQ</fullName>
        <shortName evidence="8">FGAM synthase</shortName>
        <ecNumber evidence="8">6.3.5.3</ecNumber>
    </recommendedName>
    <alternativeName>
        <fullName evidence="8">Formylglycinamide ribonucleotide amidotransferase subunit I</fullName>
        <shortName evidence="8">FGAR amidotransferase I</shortName>
        <shortName evidence="8">FGAR-AT I</shortName>
    </alternativeName>
    <alternativeName>
        <fullName evidence="8">Glutaminase PurQ</fullName>
        <ecNumber evidence="8">3.5.1.2</ecNumber>
    </alternativeName>
    <alternativeName>
        <fullName evidence="8">Phosphoribosylformylglycinamidine synthase subunit I</fullName>
    </alternativeName>
</protein>
<dbReference type="EC" id="6.3.5.3" evidence="8"/>
<sequence length="263" mass="28290">MAQNLTAEQTPLIADLSQPAPNAALQDVRVGVVTFPGTLDDRDAMRAVEIAGGTAVPLWYADEDLQNVDAVILPGGFSYGDYLRAGAIARFAPLMDKIIDAANSDAALPVLGICNGFQVLTESHLLPGSMIKNEQLKFICRDQGLRIENAETAWTARYEQGQTIVVPLKNQDGQYVADQRTLDELEAENRVAFRYVGGNPNGSRNDIAGITNARGNVVGLMPHPEHAVEPGFGADFSGAGDVDMRHGTDGLDIFVSVLERLTR</sequence>
<evidence type="ECO:0000256" key="4">
    <source>
        <dbReference type="ARBA" id="ARBA00022755"/>
    </source>
</evidence>
<keyword evidence="10" id="KW-1185">Reference proteome</keyword>
<comment type="function">
    <text evidence="8">Part of the phosphoribosylformylglycinamidine synthase complex involved in the purines biosynthetic pathway. Catalyzes the ATP-dependent conversion of formylglycinamide ribonucleotide (FGAR) and glutamine to yield formylglycinamidine ribonucleotide (FGAM) and glutamate. The FGAM synthase complex is composed of three subunits. PurQ produces an ammonia molecule by converting glutamine to glutamate. PurL transfers the ammonia molecule to FGAR to form FGAM in an ATP-dependent manner. PurS interacts with PurQ and PurL and is thought to assist in the transfer of the ammonia molecule from PurQ to PurL.</text>
</comment>
<keyword evidence="6 8" id="KW-0067">ATP-binding</keyword>
<comment type="subunit">
    <text evidence="8">Part of the FGAM synthase complex composed of 1 PurL, 1 PurQ and 2 PurS subunits.</text>
</comment>
<evidence type="ECO:0000256" key="1">
    <source>
        <dbReference type="ARBA" id="ARBA00022490"/>
    </source>
</evidence>
<feature type="active site" description="Nucleophile" evidence="8">
    <location>
        <position position="114"/>
    </location>
</feature>
<dbReference type="NCBIfam" id="NF002957">
    <property type="entry name" value="PRK03619.1"/>
    <property type="match status" value="1"/>
</dbReference>
<keyword evidence="4 8" id="KW-0658">Purine biosynthesis</keyword>
<dbReference type="SMART" id="SM01211">
    <property type="entry name" value="GATase_5"/>
    <property type="match status" value="1"/>
</dbReference>
<dbReference type="PANTHER" id="PTHR47552:SF1">
    <property type="entry name" value="PHOSPHORIBOSYLFORMYLGLYCINAMIDINE SYNTHASE SUBUNIT PURQ"/>
    <property type="match status" value="1"/>
</dbReference>
<evidence type="ECO:0000256" key="8">
    <source>
        <dbReference type="HAMAP-Rule" id="MF_00421"/>
    </source>
</evidence>
<keyword evidence="2 8" id="KW-0436">Ligase</keyword>
<dbReference type="PROSITE" id="PS51273">
    <property type="entry name" value="GATASE_TYPE_1"/>
    <property type="match status" value="1"/>
</dbReference>
<feature type="active site" evidence="8">
    <location>
        <position position="223"/>
    </location>
</feature>
<dbReference type="NCBIfam" id="TIGR01737">
    <property type="entry name" value="FGAM_synth_I"/>
    <property type="match status" value="1"/>
</dbReference>
<evidence type="ECO:0000256" key="3">
    <source>
        <dbReference type="ARBA" id="ARBA00022741"/>
    </source>
</evidence>
<dbReference type="Pfam" id="PF13507">
    <property type="entry name" value="GATase_5"/>
    <property type="match status" value="1"/>
</dbReference>
<dbReference type="EC" id="3.5.1.2" evidence="8"/>
<evidence type="ECO:0000256" key="2">
    <source>
        <dbReference type="ARBA" id="ARBA00022598"/>
    </source>
</evidence>
<organism evidence="9 10">
    <name type="scientific">Kocuria atrinae</name>
    <dbReference type="NCBI Taxonomy" id="592377"/>
    <lineage>
        <taxon>Bacteria</taxon>
        <taxon>Bacillati</taxon>
        <taxon>Actinomycetota</taxon>
        <taxon>Actinomycetes</taxon>
        <taxon>Micrococcales</taxon>
        <taxon>Micrococcaceae</taxon>
        <taxon>Kocuria</taxon>
    </lineage>
</organism>
<comment type="subcellular location">
    <subcellularLocation>
        <location evidence="8">Cytoplasm</location>
    </subcellularLocation>
</comment>
<keyword evidence="5 8" id="KW-0378">Hydrolase</keyword>
<accession>A0ABP5J7Q4</accession>
<evidence type="ECO:0000256" key="5">
    <source>
        <dbReference type="ARBA" id="ARBA00022801"/>
    </source>
</evidence>
<comment type="caution">
    <text evidence="9">The sequence shown here is derived from an EMBL/GenBank/DDBJ whole genome shotgun (WGS) entry which is preliminary data.</text>
</comment>
<dbReference type="CDD" id="cd01740">
    <property type="entry name" value="GATase1_FGAR_AT"/>
    <property type="match status" value="1"/>
</dbReference>
<reference evidence="10" key="1">
    <citation type="journal article" date="2019" name="Int. J. Syst. Evol. Microbiol.">
        <title>The Global Catalogue of Microorganisms (GCM) 10K type strain sequencing project: providing services to taxonomists for standard genome sequencing and annotation.</title>
        <authorList>
            <consortium name="The Broad Institute Genomics Platform"/>
            <consortium name="The Broad Institute Genome Sequencing Center for Infectious Disease"/>
            <person name="Wu L."/>
            <person name="Ma J."/>
        </authorList>
    </citation>
    <scope>NUCLEOTIDE SEQUENCE [LARGE SCALE GENOMIC DNA]</scope>
    <source>
        <strain evidence="10">JCM 15914</strain>
    </source>
</reference>
<keyword evidence="1 8" id="KW-0963">Cytoplasm</keyword>
<evidence type="ECO:0000313" key="10">
    <source>
        <dbReference type="Proteomes" id="UP001500166"/>
    </source>
</evidence>
<evidence type="ECO:0000256" key="6">
    <source>
        <dbReference type="ARBA" id="ARBA00022840"/>
    </source>
</evidence>
<comment type="catalytic activity">
    <reaction evidence="8">
        <text>N(2)-formyl-N(1)-(5-phospho-beta-D-ribosyl)glycinamide + L-glutamine + ATP + H2O = 2-formamido-N(1)-(5-O-phospho-beta-D-ribosyl)acetamidine + L-glutamate + ADP + phosphate + H(+)</text>
        <dbReference type="Rhea" id="RHEA:17129"/>
        <dbReference type="ChEBI" id="CHEBI:15377"/>
        <dbReference type="ChEBI" id="CHEBI:15378"/>
        <dbReference type="ChEBI" id="CHEBI:29985"/>
        <dbReference type="ChEBI" id="CHEBI:30616"/>
        <dbReference type="ChEBI" id="CHEBI:43474"/>
        <dbReference type="ChEBI" id="CHEBI:58359"/>
        <dbReference type="ChEBI" id="CHEBI:147286"/>
        <dbReference type="ChEBI" id="CHEBI:147287"/>
        <dbReference type="ChEBI" id="CHEBI:456216"/>
        <dbReference type="EC" id="6.3.5.3"/>
    </reaction>
</comment>
<dbReference type="PANTHER" id="PTHR47552">
    <property type="entry name" value="PHOSPHORIBOSYLFORMYLGLYCINAMIDINE SYNTHASE SUBUNIT PURQ"/>
    <property type="match status" value="1"/>
</dbReference>
<comment type="catalytic activity">
    <reaction evidence="8">
        <text>L-glutamine + H2O = L-glutamate + NH4(+)</text>
        <dbReference type="Rhea" id="RHEA:15889"/>
        <dbReference type="ChEBI" id="CHEBI:15377"/>
        <dbReference type="ChEBI" id="CHEBI:28938"/>
        <dbReference type="ChEBI" id="CHEBI:29985"/>
        <dbReference type="ChEBI" id="CHEBI:58359"/>
        <dbReference type="EC" id="3.5.1.2"/>
    </reaction>
</comment>
<dbReference type="PIRSF" id="PIRSF001586">
    <property type="entry name" value="FGAM_synth_I"/>
    <property type="match status" value="1"/>
</dbReference>
<keyword evidence="7 8" id="KW-0315">Glutamine amidotransferase</keyword>
<evidence type="ECO:0000256" key="7">
    <source>
        <dbReference type="ARBA" id="ARBA00022962"/>
    </source>
</evidence>
<dbReference type="HAMAP" id="MF_00421">
    <property type="entry name" value="PurQ"/>
    <property type="match status" value="1"/>
</dbReference>
<keyword evidence="3 8" id="KW-0547">Nucleotide-binding</keyword>
<feature type="active site" evidence="8">
    <location>
        <position position="225"/>
    </location>
</feature>
<dbReference type="Gene3D" id="3.40.50.880">
    <property type="match status" value="1"/>
</dbReference>
<dbReference type="SUPFAM" id="SSF52317">
    <property type="entry name" value="Class I glutamine amidotransferase-like"/>
    <property type="match status" value="1"/>
</dbReference>
<comment type="pathway">
    <text evidence="8">Purine metabolism; IMP biosynthesis via de novo pathway; 5-amino-1-(5-phospho-D-ribosyl)imidazole from N(2)-formyl-N(1)-(5-phospho-D-ribosyl)glycinamide: step 1/2.</text>
</comment>
<dbReference type="InterPro" id="IPR010075">
    <property type="entry name" value="PRibForGlyAmidine_synth_PurQ"/>
</dbReference>
<evidence type="ECO:0000313" key="9">
    <source>
        <dbReference type="EMBL" id="GAA2112803.1"/>
    </source>
</evidence>